<comment type="caution">
    <text evidence="1">The sequence shown here is derived from an EMBL/GenBank/DDBJ whole genome shotgun (WGS) entry which is preliminary data.</text>
</comment>
<evidence type="ECO:0000313" key="1">
    <source>
        <dbReference type="EMBL" id="HFC46745.1"/>
    </source>
</evidence>
<reference evidence="1" key="1">
    <citation type="journal article" date="2020" name="mSystems">
        <title>Genome- and Community-Level Interaction Insights into Carbon Utilization and Element Cycling Functions of Hydrothermarchaeota in Hydrothermal Sediment.</title>
        <authorList>
            <person name="Zhou Z."/>
            <person name="Liu Y."/>
            <person name="Xu W."/>
            <person name="Pan J."/>
            <person name="Luo Z.H."/>
            <person name="Li M."/>
        </authorList>
    </citation>
    <scope>NUCLEOTIDE SEQUENCE [LARGE SCALE GENOMIC DNA]</scope>
    <source>
        <strain evidence="1">HyVt-503</strain>
    </source>
</reference>
<gene>
    <name evidence="1" type="ORF">ENJ63_02560</name>
</gene>
<dbReference type="AlphaFoldDB" id="A0A7V2SVM6"/>
<organism evidence="1">
    <name type="scientific">Dissulfuribacter thermophilus</name>
    <dbReference type="NCBI Taxonomy" id="1156395"/>
    <lineage>
        <taxon>Bacteria</taxon>
        <taxon>Pseudomonadati</taxon>
        <taxon>Thermodesulfobacteriota</taxon>
        <taxon>Dissulfuribacteria</taxon>
        <taxon>Dissulfuribacterales</taxon>
        <taxon>Dissulfuribacteraceae</taxon>
        <taxon>Dissulfuribacter</taxon>
    </lineage>
</organism>
<dbReference type="Proteomes" id="UP000885797">
    <property type="component" value="Unassembled WGS sequence"/>
</dbReference>
<sequence>MGIATFLEINGHVFSGDLGILASYASGEEDGSGFLPVMALSRTYGYWGYTGLLTVQGPTDTGFDSDAVNISNNGHGLTTLQIRYEGHLSSRITYHLAAGWFGNTSVPEGRSSQLGVDLMGMLTYRFNKFFALDTGLSYARLRDGISGYYQGVYGGNSFTSRKGELRDKLAFFSRLQAEF</sequence>
<proteinExistence type="predicted"/>
<accession>A0A7V2SVM6</accession>
<dbReference type="EMBL" id="DRND01000210">
    <property type="protein sequence ID" value="HFC46745.1"/>
    <property type="molecule type" value="Genomic_DNA"/>
</dbReference>
<protein>
    <submittedName>
        <fullName evidence="1">Uncharacterized protein</fullName>
    </submittedName>
</protein>
<name>A0A7V2SVM6_9BACT</name>